<sequence>MNKCLSGTFPVCPEKESQIAGTPGPSAGITPVPTEGSIPFMDWMKVRCERRILMQ</sequence>
<name>A0A7C8HCX8_9FIRM</name>
<keyword evidence="2" id="KW-1185">Reference proteome</keyword>
<gene>
    <name evidence="1" type="ORF">GND95_14470</name>
</gene>
<organism evidence="1 2">
    <name type="scientific">Defluviitalea raffinosedens</name>
    <dbReference type="NCBI Taxonomy" id="1450156"/>
    <lineage>
        <taxon>Bacteria</taxon>
        <taxon>Bacillati</taxon>
        <taxon>Bacillota</taxon>
        <taxon>Clostridia</taxon>
        <taxon>Lachnospirales</taxon>
        <taxon>Defluviitaleaceae</taxon>
        <taxon>Defluviitalea</taxon>
    </lineage>
</organism>
<evidence type="ECO:0000313" key="1">
    <source>
        <dbReference type="EMBL" id="KAE9627815.1"/>
    </source>
</evidence>
<dbReference type="OrthoDB" id="2084621at2"/>
<accession>A0A7C8HCX8</accession>
<dbReference type="AlphaFoldDB" id="A0A7C8HCX8"/>
<evidence type="ECO:0000313" key="2">
    <source>
        <dbReference type="Proteomes" id="UP000483018"/>
    </source>
</evidence>
<proteinExistence type="predicted"/>
<dbReference type="RefSeq" id="WP_155522877.1">
    <property type="nucleotide sequence ID" value="NZ_WSLF01000023.1"/>
</dbReference>
<comment type="caution">
    <text evidence="1">The sequence shown here is derived from an EMBL/GenBank/DDBJ whole genome shotgun (WGS) entry which is preliminary data.</text>
</comment>
<dbReference type="EMBL" id="WSLF01000023">
    <property type="protein sequence ID" value="KAE9627815.1"/>
    <property type="molecule type" value="Genomic_DNA"/>
</dbReference>
<dbReference type="Proteomes" id="UP000483018">
    <property type="component" value="Unassembled WGS sequence"/>
</dbReference>
<protein>
    <submittedName>
        <fullName evidence="1">Uncharacterized protein</fullName>
    </submittedName>
</protein>
<reference evidence="1 2" key="1">
    <citation type="submission" date="2019-12" db="EMBL/GenBank/DDBJ databases">
        <title>Defluviitalea raffinosedens, isolated from a biogas fermenter, genome sequencing and characterization.</title>
        <authorList>
            <person name="Rettenmaier R."/>
            <person name="Schneider M."/>
            <person name="Neuhaus K."/>
            <person name="Liebl W."/>
            <person name="Zverlov V."/>
        </authorList>
    </citation>
    <scope>NUCLEOTIDE SEQUENCE [LARGE SCALE GENOMIC DNA]</scope>
    <source>
        <strain evidence="1 2">249c-K6</strain>
    </source>
</reference>